<dbReference type="OrthoDB" id="75724at2759"/>
<dbReference type="GeneID" id="20807879"/>
<feature type="region of interest" description="Disordered" evidence="1">
    <location>
        <begin position="1"/>
        <end position="80"/>
    </location>
</feature>
<sequence length="271" mass="29632">MDDGESFESDDDAVACASHVPVDAAPREVEGGDEYGSDKFEVESSEEEYADESFEPPPSPLREPREVNPHATSQPSSTPVITIVGTCDDRPTNVEELSEKSSSAIHDPTSQHTAAACTMNLQSFVASKMQKLSTEPCCSGDTLNASTSQSILVPMSLLHRLQMEPLAPQPISRRQATTSMCIPAAIIDRVRIQTLLSTMSSLSAAVGAADDDNDVLPHHRSLFTFVARHISRLQDRRWAAQLDALEAKTRQAHDTLGWIAHHMQRHRAAYT</sequence>
<feature type="compositionally biased region" description="Acidic residues" evidence="1">
    <location>
        <begin position="43"/>
        <end position="54"/>
    </location>
</feature>
<name>W4GPT1_APHAT</name>
<organism evidence="2">
    <name type="scientific">Aphanomyces astaci</name>
    <name type="common">Crayfish plague agent</name>
    <dbReference type="NCBI Taxonomy" id="112090"/>
    <lineage>
        <taxon>Eukaryota</taxon>
        <taxon>Sar</taxon>
        <taxon>Stramenopiles</taxon>
        <taxon>Oomycota</taxon>
        <taxon>Saprolegniomycetes</taxon>
        <taxon>Saprolegniales</taxon>
        <taxon>Verrucalvaceae</taxon>
        <taxon>Aphanomyces</taxon>
    </lineage>
</organism>
<feature type="compositionally biased region" description="Acidic residues" evidence="1">
    <location>
        <begin position="1"/>
        <end position="13"/>
    </location>
</feature>
<dbReference type="VEuPathDB" id="FungiDB:H257_05883"/>
<gene>
    <name evidence="2" type="ORF">H257_05883</name>
</gene>
<reference evidence="2" key="1">
    <citation type="submission" date="2013-12" db="EMBL/GenBank/DDBJ databases">
        <title>The Genome Sequence of Aphanomyces astaci APO3.</title>
        <authorList>
            <consortium name="The Broad Institute Genomics Platform"/>
            <person name="Russ C."/>
            <person name="Tyler B."/>
            <person name="van West P."/>
            <person name="Dieguez-Uribeondo J."/>
            <person name="Young S.K."/>
            <person name="Zeng Q."/>
            <person name="Gargeya S."/>
            <person name="Fitzgerald M."/>
            <person name="Abouelleil A."/>
            <person name="Alvarado L."/>
            <person name="Chapman S.B."/>
            <person name="Gainer-Dewar J."/>
            <person name="Goldberg J."/>
            <person name="Griggs A."/>
            <person name="Gujja S."/>
            <person name="Hansen M."/>
            <person name="Howarth C."/>
            <person name="Imamovic A."/>
            <person name="Ireland A."/>
            <person name="Larimer J."/>
            <person name="McCowan C."/>
            <person name="Murphy C."/>
            <person name="Pearson M."/>
            <person name="Poon T.W."/>
            <person name="Priest M."/>
            <person name="Roberts A."/>
            <person name="Saif S."/>
            <person name="Shea T."/>
            <person name="Sykes S."/>
            <person name="Wortman J."/>
            <person name="Nusbaum C."/>
            <person name="Birren B."/>
        </authorList>
    </citation>
    <scope>NUCLEOTIDE SEQUENCE [LARGE SCALE GENOMIC DNA]</scope>
    <source>
        <strain evidence="2">APO3</strain>
    </source>
</reference>
<accession>W4GPT1</accession>
<evidence type="ECO:0000313" key="2">
    <source>
        <dbReference type="EMBL" id="ETV81336.1"/>
    </source>
</evidence>
<dbReference type="EMBL" id="KI913124">
    <property type="protein sequence ID" value="ETV81336.1"/>
    <property type="molecule type" value="Genomic_DNA"/>
</dbReference>
<feature type="compositionally biased region" description="Polar residues" evidence="1">
    <location>
        <begin position="70"/>
        <end position="80"/>
    </location>
</feature>
<protein>
    <submittedName>
        <fullName evidence="2">Uncharacterized protein</fullName>
    </submittedName>
</protein>
<proteinExistence type="predicted"/>
<evidence type="ECO:0000256" key="1">
    <source>
        <dbReference type="SAM" id="MobiDB-lite"/>
    </source>
</evidence>
<feature type="compositionally biased region" description="Basic and acidic residues" evidence="1">
    <location>
        <begin position="25"/>
        <end position="42"/>
    </location>
</feature>
<dbReference type="RefSeq" id="XP_009829194.1">
    <property type="nucleotide sequence ID" value="XM_009830892.1"/>
</dbReference>
<dbReference type="AlphaFoldDB" id="W4GPT1"/>